<comment type="caution">
    <text evidence="2">The sequence shown here is derived from an EMBL/GenBank/DDBJ whole genome shotgun (WGS) entry which is preliminary data.</text>
</comment>
<evidence type="ECO:0000313" key="3">
    <source>
        <dbReference type="Proteomes" id="UP001144397"/>
    </source>
</evidence>
<feature type="region of interest" description="Disordered" evidence="1">
    <location>
        <begin position="77"/>
        <end position="96"/>
    </location>
</feature>
<organism evidence="2 3">
    <name type="scientific">Xanthobacter flavus</name>
    <dbReference type="NCBI Taxonomy" id="281"/>
    <lineage>
        <taxon>Bacteria</taxon>
        <taxon>Pseudomonadati</taxon>
        <taxon>Pseudomonadota</taxon>
        <taxon>Alphaproteobacteria</taxon>
        <taxon>Hyphomicrobiales</taxon>
        <taxon>Xanthobacteraceae</taxon>
        <taxon>Xanthobacter</taxon>
    </lineage>
</organism>
<dbReference type="Proteomes" id="UP001144397">
    <property type="component" value="Unassembled WGS sequence"/>
</dbReference>
<dbReference type="EMBL" id="BSDO01000001">
    <property type="protein sequence ID" value="GLI20439.1"/>
    <property type="molecule type" value="Genomic_DNA"/>
</dbReference>
<dbReference type="AlphaFoldDB" id="A0A9W6CJK3"/>
<evidence type="ECO:0000313" key="2">
    <source>
        <dbReference type="EMBL" id="GLI20439.1"/>
    </source>
</evidence>
<accession>A0A9W6CJK3</accession>
<gene>
    <name evidence="2" type="ORF">XFLAVUS301_01130</name>
</gene>
<name>A0A9W6CJK3_XANFL</name>
<evidence type="ECO:0000256" key="1">
    <source>
        <dbReference type="SAM" id="MobiDB-lite"/>
    </source>
</evidence>
<proteinExistence type="predicted"/>
<protein>
    <submittedName>
        <fullName evidence="2">Uncharacterized protein</fullName>
    </submittedName>
</protein>
<sequence>MGRPARRGRRARAARCDQTCAREAGRTQAEAHDGDDNLRDCSLGHANVRDCQRRQAGAKACRAQDCRTEAGFDAGRRRAGATCHGSRPTQGRRDAESGCALWHLAEVPRP</sequence>
<reference evidence="2" key="1">
    <citation type="submission" date="2022-12" db="EMBL/GenBank/DDBJ databases">
        <title>Reference genome sequencing for broad-spectrum identification of bacterial and archaeal isolates by mass spectrometry.</title>
        <authorList>
            <person name="Sekiguchi Y."/>
            <person name="Tourlousse D.M."/>
        </authorList>
    </citation>
    <scope>NUCLEOTIDE SEQUENCE</scope>
    <source>
        <strain evidence="2">301</strain>
    </source>
</reference>